<dbReference type="Gene3D" id="3.40.50.2000">
    <property type="entry name" value="Glycogen Phosphorylase B"/>
    <property type="match status" value="2"/>
</dbReference>
<dbReference type="SUPFAM" id="SSF53756">
    <property type="entry name" value="UDP-Glycosyltransferase/glycogen phosphorylase"/>
    <property type="match status" value="1"/>
</dbReference>
<dbReference type="Proteomes" id="UP000177152">
    <property type="component" value="Unassembled WGS sequence"/>
</dbReference>
<dbReference type="Pfam" id="PF13439">
    <property type="entry name" value="Glyco_transf_4"/>
    <property type="match status" value="1"/>
</dbReference>
<evidence type="ECO:0008006" key="5">
    <source>
        <dbReference type="Google" id="ProtNLM"/>
    </source>
</evidence>
<dbReference type="Pfam" id="PF00534">
    <property type="entry name" value="Glycos_transf_1"/>
    <property type="match status" value="1"/>
</dbReference>
<comment type="caution">
    <text evidence="3">The sequence shown here is derived from an EMBL/GenBank/DDBJ whole genome shotgun (WGS) entry which is preliminary data.</text>
</comment>
<dbReference type="InterPro" id="IPR028098">
    <property type="entry name" value="Glyco_trans_4-like_N"/>
</dbReference>
<sequence length="374" mass="41778">MAKIKILYIITKSNWGGAQRYVFDLATHLPQETFDTMVAAGGSGNLFSRLGEQNIRTMRIPHLEKRVRIADELRAFRELVRMLWRERPDVIHLNSSKIGLLGAIAGRIARVPTIIFTAHGWPFYEERGSIANSLIWLASWITSLLSHYTIILSKFDFKASQIFPLISKRKFIFIPNGIDEESVVFAARAEARRELGLEVPENSFVVGCITEFTKNKGTQYAVEALARLPQNVKLVLLGDGEEKHEAETTAVKFGVRDRVYFTGFKENAGSLLKAFDLFMFPSIKEGLPYALLEAGLAELPIIASHVGGIPDIIENGKDGILVEPKNAKGLSKAVNQLMEDPAKGAELGTHAREKIRESFSFSTMLDRTRALYRG</sequence>
<gene>
    <name evidence="3" type="ORF">A2633_00135</name>
</gene>
<evidence type="ECO:0000313" key="3">
    <source>
        <dbReference type="EMBL" id="OGZ93863.1"/>
    </source>
</evidence>
<dbReference type="GO" id="GO:0016757">
    <property type="term" value="F:glycosyltransferase activity"/>
    <property type="evidence" value="ECO:0007669"/>
    <property type="project" value="InterPro"/>
</dbReference>
<reference evidence="3 4" key="1">
    <citation type="journal article" date="2016" name="Nat. Commun.">
        <title>Thousands of microbial genomes shed light on interconnected biogeochemical processes in an aquifer system.</title>
        <authorList>
            <person name="Anantharaman K."/>
            <person name="Brown C.T."/>
            <person name="Hug L.A."/>
            <person name="Sharon I."/>
            <person name="Castelle C.J."/>
            <person name="Probst A.J."/>
            <person name="Thomas B.C."/>
            <person name="Singh A."/>
            <person name="Wilkins M.J."/>
            <person name="Karaoz U."/>
            <person name="Brodie E.L."/>
            <person name="Williams K.H."/>
            <person name="Hubbard S.S."/>
            <person name="Banfield J.F."/>
        </authorList>
    </citation>
    <scope>NUCLEOTIDE SEQUENCE [LARGE SCALE GENOMIC DNA]</scope>
</reference>
<evidence type="ECO:0000259" key="1">
    <source>
        <dbReference type="Pfam" id="PF00534"/>
    </source>
</evidence>
<feature type="domain" description="Glycosyltransferase subfamily 4-like N-terminal" evidence="2">
    <location>
        <begin position="15"/>
        <end position="181"/>
    </location>
</feature>
<evidence type="ECO:0000313" key="4">
    <source>
        <dbReference type="Proteomes" id="UP000177152"/>
    </source>
</evidence>
<name>A0A1G2K3W0_9BACT</name>
<accession>A0A1G2K3W0</accession>
<dbReference type="CDD" id="cd03808">
    <property type="entry name" value="GT4_CapM-like"/>
    <property type="match status" value="1"/>
</dbReference>
<dbReference type="PANTHER" id="PTHR12526">
    <property type="entry name" value="GLYCOSYLTRANSFERASE"/>
    <property type="match status" value="1"/>
</dbReference>
<feature type="domain" description="Glycosyl transferase family 1" evidence="1">
    <location>
        <begin position="198"/>
        <end position="353"/>
    </location>
</feature>
<dbReference type="AlphaFoldDB" id="A0A1G2K3W0"/>
<proteinExistence type="predicted"/>
<organism evidence="3 4">
    <name type="scientific">Candidatus Sungbacteria bacterium RIFCSPHIGHO2_01_FULL_47_32</name>
    <dbReference type="NCBI Taxonomy" id="1802264"/>
    <lineage>
        <taxon>Bacteria</taxon>
        <taxon>Candidatus Sungiibacteriota</taxon>
    </lineage>
</organism>
<evidence type="ECO:0000259" key="2">
    <source>
        <dbReference type="Pfam" id="PF13439"/>
    </source>
</evidence>
<dbReference type="InterPro" id="IPR001296">
    <property type="entry name" value="Glyco_trans_1"/>
</dbReference>
<protein>
    <recommendedName>
        <fullName evidence="5">Glycosyl transferase family 1</fullName>
    </recommendedName>
</protein>
<dbReference type="EMBL" id="MHQC01000048">
    <property type="protein sequence ID" value="OGZ93863.1"/>
    <property type="molecule type" value="Genomic_DNA"/>
</dbReference>